<dbReference type="WBParaSite" id="PS1159_v2.g20954.t1">
    <property type="protein sequence ID" value="PS1159_v2.g20954.t1"/>
    <property type="gene ID" value="PS1159_v2.g20954"/>
</dbReference>
<evidence type="ECO:0000313" key="2">
    <source>
        <dbReference type="WBParaSite" id="PS1159_v2.g20954.t1"/>
    </source>
</evidence>
<proteinExistence type="predicted"/>
<sequence>MFFIVFIFFVISAATAKPVDNFQCGISSNVKTYNGKDQTRILGGKVSDPKDWPFIVKISDGFSYCTATIINKQWILSAAHCNEDNNPLTITINGKTFQSNDSYLHEDYYKADLWRNDIMLIKLAEPIKFSENVTNICLQSNLIAKNGDMAAVAGFGKRFDSVKDMNDTYNEAGIPFDNIRFNSTSLLHEVPVVIRNMEYCFTHENQSKTKICAGGEMQGVTGGDSGGPLAIVRNNRWAQYGVTSYGRFTGVQGKTDRLINHGVFTRLSAYCEWINKTTKGEVKCQ</sequence>
<accession>A0AC35FU49</accession>
<reference evidence="2" key="1">
    <citation type="submission" date="2022-11" db="UniProtKB">
        <authorList>
            <consortium name="WormBaseParasite"/>
        </authorList>
    </citation>
    <scope>IDENTIFICATION</scope>
</reference>
<evidence type="ECO:0000313" key="1">
    <source>
        <dbReference type="Proteomes" id="UP000887580"/>
    </source>
</evidence>
<name>A0AC35FU49_9BILA</name>
<organism evidence="1 2">
    <name type="scientific">Panagrolaimus sp. PS1159</name>
    <dbReference type="NCBI Taxonomy" id="55785"/>
    <lineage>
        <taxon>Eukaryota</taxon>
        <taxon>Metazoa</taxon>
        <taxon>Ecdysozoa</taxon>
        <taxon>Nematoda</taxon>
        <taxon>Chromadorea</taxon>
        <taxon>Rhabditida</taxon>
        <taxon>Tylenchina</taxon>
        <taxon>Panagrolaimomorpha</taxon>
        <taxon>Panagrolaimoidea</taxon>
        <taxon>Panagrolaimidae</taxon>
        <taxon>Panagrolaimus</taxon>
    </lineage>
</organism>
<dbReference type="Proteomes" id="UP000887580">
    <property type="component" value="Unplaced"/>
</dbReference>
<protein>
    <submittedName>
        <fullName evidence="2">Peptidase S1 domain-containing protein</fullName>
    </submittedName>
</protein>